<gene>
    <name evidence="1" type="ORF">THAOC_26396</name>
</gene>
<evidence type="ECO:0000313" key="1">
    <source>
        <dbReference type="EMBL" id="EJK54052.1"/>
    </source>
</evidence>
<organism evidence="1 2">
    <name type="scientific">Thalassiosira oceanica</name>
    <name type="common">Marine diatom</name>
    <dbReference type="NCBI Taxonomy" id="159749"/>
    <lineage>
        <taxon>Eukaryota</taxon>
        <taxon>Sar</taxon>
        <taxon>Stramenopiles</taxon>
        <taxon>Ochrophyta</taxon>
        <taxon>Bacillariophyta</taxon>
        <taxon>Coscinodiscophyceae</taxon>
        <taxon>Thalassiosirophycidae</taxon>
        <taxon>Thalassiosirales</taxon>
        <taxon>Thalassiosiraceae</taxon>
        <taxon>Thalassiosira</taxon>
    </lineage>
</organism>
<keyword evidence="2" id="KW-1185">Reference proteome</keyword>
<proteinExistence type="predicted"/>
<sequence>GNQAVTPQEVRAAERPEEPDEVVRGLLGRHPHGAGHEAPADVFAAVSSGDIGQPLDGQPGGLREVAIRDGEPIASPARRCRP</sequence>
<evidence type="ECO:0000313" key="2">
    <source>
        <dbReference type="Proteomes" id="UP000266841"/>
    </source>
</evidence>
<protein>
    <submittedName>
        <fullName evidence="1">Uncharacterized protein</fullName>
    </submittedName>
</protein>
<dbReference type="Proteomes" id="UP000266841">
    <property type="component" value="Unassembled WGS sequence"/>
</dbReference>
<dbReference type="AlphaFoldDB" id="K0S575"/>
<name>K0S575_THAOC</name>
<comment type="caution">
    <text evidence="1">The sequence shown here is derived from an EMBL/GenBank/DDBJ whole genome shotgun (WGS) entry which is preliminary data.</text>
</comment>
<reference evidence="1 2" key="1">
    <citation type="journal article" date="2012" name="Genome Biol.">
        <title>Genome and low-iron response of an oceanic diatom adapted to chronic iron limitation.</title>
        <authorList>
            <person name="Lommer M."/>
            <person name="Specht M."/>
            <person name="Roy A.S."/>
            <person name="Kraemer L."/>
            <person name="Andreson R."/>
            <person name="Gutowska M.A."/>
            <person name="Wolf J."/>
            <person name="Bergner S.V."/>
            <person name="Schilhabel M.B."/>
            <person name="Klostermeier U.C."/>
            <person name="Beiko R.G."/>
            <person name="Rosenstiel P."/>
            <person name="Hippler M."/>
            <person name="Laroche J."/>
        </authorList>
    </citation>
    <scope>NUCLEOTIDE SEQUENCE [LARGE SCALE GENOMIC DNA]</scope>
    <source>
        <strain evidence="1 2">CCMP1005</strain>
    </source>
</reference>
<feature type="non-terminal residue" evidence="1">
    <location>
        <position position="1"/>
    </location>
</feature>
<accession>K0S575</accession>
<dbReference type="EMBL" id="AGNL01036458">
    <property type="protein sequence ID" value="EJK54052.1"/>
    <property type="molecule type" value="Genomic_DNA"/>
</dbReference>